<evidence type="ECO:0000313" key="2">
    <source>
        <dbReference type="Proteomes" id="UP001642360"/>
    </source>
</evidence>
<keyword evidence="2" id="KW-1185">Reference proteome</keyword>
<sequence>MNINPSISGSLTAILNIAIPCIKKLGSTVCFLPPVWRPQQHHVEIGSNFGKPNNTVLVNEGSLHEENLDNSIKITEEGNHSGKDNCTSHTSVQSLQVNDDMQGLDPPVIDAAQVKDENVEKSKEVALDDERGLTCSREPPDKGFQTDDELSTTLACIDVDSQSSDTSENYVAAMQPKDFVYSGVVTRSKT</sequence>
<accession>A0ABC8QQS0</accession>
<proteinExistence type="predicted"/>
<gene>
    <name evidence="1" type="ORF">ILEXP_LOCUS54</name>
</gene>
<reference evidence="1 2" key="1">
    <citation type="submission" date="2024-02" db="EMBL/GenBank/DDBJ databases">
        <authorList>
            <person name="Vignale AGUSTIN F."/>
            <person name="Sosa J E."/>
            <person name="Modenutti C."/>
        </authorList>
    </citation>
    <scope>NUCLEOTIDE SEQUENCE [LARGE SCALE GENOMIC DNA]</scope>
</reference>
<dbReference type="EMBL" id="CAUOFW020000001">
    <property type="protein sequence ID" value="CAK9133179.1"/>
    <property type="molecule type" value="Genomic_DNA"/>
</dbReference>
<dbReference type="Proteomes" id="UP001642360">
    <property type="component" value="Unassembled WGS sequence"/>
</dbReference>
<dbReference type="AlphaFoldDB" id="A0ABC8QQS0"/>
<protein>
    <submittedName>
        <fullName evidence="1">Uncharacterized protein</fullName>
    </submittedName>
</protein>
<feature type="non-terminal residue" evidence="1">
    <location>
        <position position="190"/>
    </location>
</feature>
<evidence type="ECO:0000313" key="1">
    <source>
        <dbReference type="EMBL" id="CAK9133179.1"/>
    </source>
</evidence>
<organism evidence="1 2">
    <name type="scientific">Ilex paraguariensis</name>
    <name type="common">yerba mate</name>
    <dbReference type="NCBI Taxonomy" id="185542"/>
    <lineage>
        <taxon>Eukaryota</taxon>
        <taxon>Viridiplantae</taxon>
        <taxon>Streptophyta</taxon>
        <taxon>Embryophyta</taxon>
        <taxon>Tracheophyta</taxon>
        <taxon>Spermatophyta</taxon>
        <taxon>Magnoliopsida</taxon>
        <taxon>eudicotyledons</taxon>
        <taxon>Gunneridae</taxon>
        <taxon>Pentapetalae</taxon>
        <taxon>asterids</taxon>
        <taxon>campanulids</taxon>
        <taxon>Aquifoliales</taxon>
        <taxon>Aquifoliaceae</taxon>
        <taxon>Ilex</taxon>
    </lineage>
</organism>
<name>A0ABC8QQS0_9AQUA</name>
<comment type="caution">
    <text evidence="1">The sequence shown here is derived from an EMBL/GenBank/DDBJ whole genome shotgun (WGS) entry which is preliminary data.</text>
</comment>